<keyword evidence="3" id="KW-1185">Reference proteome</keyword>
<dbReference type="EMBL" id="CP042433">
    <property type="protein sequence ID" value="QEC55996.1"/>
    <property type="molecule type" value="Genomic_DNA"/>
</dbReference>
<protein>
    <recommendedName>
        <fullName evidence="1">Hemerythrin-like domain-containing protein</fullName>
    </recommendedName>
</protein>
<proteinExistence type="predicted"/>
<evidence type="ECO:0000313" key="2">
    <source>
        <dbReference type="EMBL" id="QEC55996.1"/>
    </source>
</evidence>
<dbReference type="InterPro" id="IPR012312">
    <property type="entry name" value="Hemerythrin-like"/>
</dbReference>
<name>A0A5B8UI07_9BACT</name>
<dbReference type="Proteomes" id="UP000321204">
    <property type="component" value="Chromosome"/>
</dbReference>
<organism evidence="2 3">
    <name type="scientific">Flavisolibacter ginsenosidimutans</name>
    <dbReference type="NCBI Taxonomy" id="661481"/>
    <lineage>
        <taxon>Bacteria</taxon>
        <taxon>Pseudomonadati</taxon>
        <taxon>Bacteroidota</taxon>
        <taxon>Chitinophagia</taxon>
        <taxon>Chitinophagales</taxon>
        <taxon>Chitinophagaceae</taxon>
        <taxon>Flavisolibacter</taxon>
    </lineage>
</organism>
<dbReference type="AlphaFoldDB" id="A0A5B8UI07"/>
<accession>A0A5B8UI07</accession>
<dbReference type="OrthoDB" id="5654170at2"/>
<gene>
    <name evidence="2" type="ORF">FSB75_08850</name>
</gene>
<dbReference type="Gene3D" id="1.20.120.520">
    <property type="entry name" value="nmb1532 protein domain like"/>
    <property type="match status" value="1"/>
</dbReference>
<feature type="domain" description="Hemerythrin-like" evidence="1">
    <location>
        <begin position="20"/>
        <end position="150"/>
    </location>
</feature>
<dbReference type="KEGG" id="fgg:FSB75_08850"/>
<sequence>MKQKSKHKTIFMQRYNIFFPVHRGLRALLFETAQQLQQTDFINTDEAADAVEQINNVVRIFDGHASKEDNYVFAAIAAYEPSVVDAFEQEHVEDHKLGQDLQNWLTAFGYAVAPSAKQTIGAELTKSFIEFSVFNLRHMAKEESVINPLLWRYYSDEELHGITQQILKSLAPEEASVMTGWMVRGLNNTEILDWLKGVKNTAPQPAFEGLLSIAESELQPHRWSLVQDALFEGALLA</sequence>
<evidence type="ECO:0000313" key="3">
    <source>
        <dbReference type="Proteomes" id="UP000321204"/>
    </source>
</evidence>
<dbReference type="Pfam" id="PF01814">
    <property type="entry name" value="Hemerythrin"/>
    <property type="match status" value="1"/>
</dbReference>
<evidence type="ECO:0000259" key="1">
    <source>
        <dbReference type="Pfam" id="PF01814"/>
    </source>
</evidence>
<reference evidence="2 3" key="1">
    <citation type="journal article" date="2015" name="Int. J. Syst. Evol. Microbiol.">
        <title>Flavisolibacter ginsenosidimutans sp. nov., with ginsenoside-converting activity isolated from soil used for cultivating ginseng.</title>
        <authorList>
            <person name="Zhao Y."/>
            <person name="Liu Q."/>
            <person name="Kang M.S."/>
            <person name="Jin F."/>
            <person name="Yu H."/>
            <person name="Im W.T."/>
        </authorList>
    </citation>
    <scope>NUCLEOTIDE SEQUENCE [LARGE SCALE GENOMIC DNA]</scope>
    <source>
        <strain evidence="2 3">Gsoil 636</strain>
    </source>
</reference>